<dbReference type="Pfam" id="PF00005">
    <property type="entry name" value="ABC_tran"/>
    <property type="match status" value="1"/>
</dbReference>
<dbReference type="EMBL" id="CAADEX010000277">
    <property type="protein sequence ID" value="VFJ70343.1"/>
    <property type="molecule type" value="Genomic_DNA"/>
</dbReference>
<dbReference type="PANTHER" id="PTHR43499">
    <property type="entry name" value="ABC TRANSPORTER I FAMILY MEMBER 1"/>
    <property type="match status" value="1"/>
</dbReference>
<evidence type="ECO:0000256" key="1">
    <source>
        <dbReference type="ARBA" id="ARBA00022448"/>
    </source>
</evidence>
<dbReference type="NCBIfam" id="TIGR01189">
    <property type="entry name" value="ccmA"/>
    <property type="match status" value="1"/>
</dbReference>
<proteinExistence type="predicted"/>
<dbReference type="PANTHER" id="PTHR43499:SF1">
    <property type="entry name" value="ABC TRANSPORTER I FAMILY MEMBER 1"/>
    <property type="match status" value="1"/>
</dbReference>
<dbReference type="InterPro" id="IPR003593">
    <property type="entry name" value="AAA+_ATPase"/>
</dbReference>
<protein>
    <submittedName>
        <fullName evidence="8">Heme exporter protein A</fullName>
    </submittedName>
</protein>
<evidence type="ECO:0000256" key="6">
    <source>
        <dbReference type="ARBA" id="ARBA00023136"/>
    </source>
</evidence>
<dbReference type="Gene3D" id="3.40.50.300">
    <property type="entry name" value="P-loop containing nucleotide triphosphate hydrolases"/>
    <property type="match status" value="1"/>
</dbReference>
<dbReference type="PROSITE" id="PS00211">
    <property type="entry name" value="ABC_TRANSPORTER_1"/>
    <property type="match status" value="1"/>
</dbReference>
<gene>
    <name evidence="8" type="ORF">BECKDK2373B_GA0170837_12772</name>
</gene>
<evidence type="ECO:0000259" key="7">
    <source>
        <dbReference type="PROSITE" id="PS50893"/>
    </source>
</evidence>
<keyword evidence="1" id="KW-0813">Transport</keyword>
<keyword evidence="2" id="KW-0547">Nucleotide-binding</keyword>
<accession>A0A450TQL4</accession>
<keyword evidence="3" id="KW-0201">Cytochrome c-type biogenesis</keyword>
<sequence length="202" mass="21748">MLTATDLECQRGDRILFRGLNLTAGAGEILQVQGPNGSGKTSLLRILCGLTLPVAGRVLWRGEDIGKDRARFVSELTYVGHQSGIKLELSPRENLELSRSLLGKTTVASPEAALGHFNLRRFADMPAYTLSAGQRRRVALSRLLLGEAACWILDEPFTALDKEGIGAMESLLEAHARAGGVTVLTTHQPIGIPGGRIRAIQL</sequence>
<dbReference type="InterPro" id="IPR005895">
    <property type="entry name" value="ABC_transptr_haem_export_CcmA"/>
</dbReference>
<dbReference type="GO" id="GO:0022857">
    <property type="term" value="F:transmembrane transporter activity"/>
    <property type="evidence" value="ECO:0007669"/>
    <property type="project" value="InterPro"/>
</dbReference>
<organism evidence="8">
    <name type="scientific">Candidatus Kentrum sp. DK</name>
    <dbReference type="NCBI Taxonomy" id="2126562"/>
    <lineage>
        <taxon>Bacteria</taxon>
        <taxon>Pseudomonadati</taxon>
        <taxon>Pseudomonadota</taxon>
        <taxon>Gammaproteobacteria</taxon>
        <taxon>Candidatus Kentrum</taxon>
    </lineage>
</organism>
<dbReference type="InterPro" id="IPR027417">
    <property type="entry name" value="P-loop_NTPase"/>
</dbReference>
<dbReference type="InterPro" id="IPR017871">
    <property type="entry name" value="ABC_transporter-like_CS"/>
</dbReference>
<keyword evidence="4" id="KW-0067">ATP-binding</keyword>
<evidence type="ECO:0000256" key="3">
    <source>
        <dbReference type="ARBA" id="ARBA00022748"/>
    </source>
</evidence>
<dbReference type="PROSITE" id="PS50893">
    <property type="entry name" value="ABC_TRANSPORTER_2"/>
    <property type="match status" value="1"/>
</dbReference>
<evidence type="ECO:0000256" key="2">
    <source>
        <dbReference type="ARBA" id="ARBA00022741"/>
    </source>
</evidence>
<dbReference type="AlphaFoldDB" id="A0A450TQL4"/>
<dbReference type="GO" id="GO:0017004">
    <property type="term" value="P:cytochrome complex assembly"/>
    <property type="evidence" value="ECO:0007669"/>
    <property type="project" value="UniProtKB-KW"/>
</dbReference>
<dbReference type="GO" id="GO:0016887">
    <property type="term" value="F:ATP hydrolysis activity"/>
    <property type="evidence" value="ECO:0007669"/>
    <property type="project" value="InterPro"/>
</dbReference>
<keyword evidence="6" id="KW-0472">Membrane</keyword>
<keyword evidence="5" id="KW-1278">Translocase</keyword>
<evidence type="ECO:0000313" key="8">
    <source>
        <dbReference type="EMBL" id="VFJ70343.1"/>
    </source>
</evidence>
<dbReference type="InterPro" id="IPR003439">
    <property type="entry name" value="ABC_transporter-like_ATP-bd"/>
</dbReference>
<dbReference type="SUPFAM" id="SSF52540">
    <property type="entry name" value="P-loop containing nucleoside triphosphate hydrolases"/>
    <property type="match status" value="1"/>
</dbReference>
<name>A0A450TQL4_9GAMM</name>
<reference evidence="8" key="1">
    <citation type="submission" date="2019-02" db="EMBL/GenBank/DDBJ databases">
        <authorList>
            <person name="Gruber-Vodicka R. H."/>
            <person name="Seah K. B. B."/>
        </authorList>
    </citation>
    <scope>NUCLEOTIDE SEQUENCE</scope>
    <source>
        <strain evidence="8">BECK_DK47</strain>
    </source>
</reference>
<evidence type="ECO:0000256" key="5">
    <source>
        <dbReference type="ARBA" id="ARBA00022967"/>
    </source>
</evidence>
<dbReference type="SMART" id="SM00382">
    <property type="entry name" value="AAA"/>
    <property type="match status" value="1"/>
</dbReference>
<dbReference type="NCBIfam" id="NF010061">
    <property type="entry name" value="PRK13538.1"/>
    <property type="match status" value="1"/>
</dbReference>
<feature type="domain" description="ABC transporter" evidence="7">
    <location>
        <begin position="2"/>
        <end position="202"/>
    </location>
</feature>
<dbReference type="GO" id="GO:0005524">
    <property type="term" value="F:ATP binding"/>
    <property type="evidence" value="ECO:0007669"/>
    <property type="project" value="UniProtKB-KW"/>
</dbReference>
<evidence type="ECO:0000256" key="4">
    <source>
        <dbReference type="ARBA" id="ARBA00022840"/>
    </source>
</evidence>